<dbReference type="Pfam" id="PF00583">
    <property type="entry name" value="Acetyltransf_1"/>
    <property type="match status" value="1"/>
</dbReference>
<comment type="caution">
    <text evidence="2">The sequence shown here is derived from an EMBL/GenBank/DDBJ whole genome shotgun (WGS) entry which is preliminary data.</text>
</comment>
<accession>W4HM13</accession>
<dbReference type="RefSeq" id="WP_043844469.1">
    <property type="nucleotide sequence ID" value="NZ_AQQW01000005.1"/>
</dbReference>
<dbReference type="PANTHER" id="PTHR43138">
    <property type="entry name" value="ACETYLTRANSFERASE, GNAT FAMILY"/>
    <property type="match status" value="1"/>
</dbReference>
<reference evidence="2 3" key="1">
    <citation type="journal article" date="2014" name="Antonie Van Leeuwenhoek">
        <title>Roseivivax atlanticus sp. nov., isolated from surface seawater of the Atlantic Ocean.</title>
        <authorList>
            <person name="Li G."/>
            <person name="Lai Q."/>
            <person name="Liu X."/>
            <person name="Sun F."/>
            <person name="Shao Z."/>
        </authorList>
    </citation>
    <scope>NUCLEOTIDE SEQUENCE [LARGE SCALE GENOMIC DNA]</scope>
    <source>
        <strain evidence="2 3">22II-s10s</strain>
    </source>
</reference>
<dbReference type="Gene3D" id="3.40.630.30">
    <property type="match status" value="1"/>
</dbReference>
<name>W4HM13_9RHOB</name>
<keyword evidence="2" id="KW-0808">Transferase</keyword>
<keyword evidence="3" id="KW-1185">Reference proteome</keyword>
<proteinExistence type="predicted"/>
<dbReference type="AlphaFoldDB" id="W4HM13"/>
<dbReference type="InterPro" id="IPR000182">
    <property type="entry name" value="GNAT_dom"/>
</dbReference>
<dbReference type="PATRIC" id="fig|1317118.6.peg.2203"/>
<gene>
    <name evidence="2" type="ORF">ATO8_10688</name>
</gene>
<protein>
    <submittedName>
        <fullName evidence="2">Putative acetyltransferase</fullName>
    </submittedName>
</protein>
<organism evidence="2 3">
    <name type="scientific">Roseivivax marinus</name>
    <dbReference type="NCBI Taxonomy" id="1379903"/>
    <lineage>
        <taxon>Bacteria</taxon>
        <taxon>Pseudomonadati</taxon>
        <taxon>Pseudomonadota</taxon>
        <taxon>Alphaproteobacteria</taxon>
        <taxon>Rhodobacterales</taxon>
        <taxon>Roseobacteraceae</taxon>
        <taxon>Roseivivax</taxon>
    </lineage>
</organism>
<dbReference type="eggNOG" id="COG1247">
    <property type="taxonomic scope" value="Bacteria"/>
</dbReference>
<dbReference type="InterPro" id="IPR052742">
    <property type="entry name" value="Mito_N-acetyltransferase"/>
</dbReference>
<evidence type="ECO:0000259" key="1">
    <source>
        <dbReference type="PROSITE" id="PS51186"/>
    </source>
</evidence>
<feature type="domain" description="N-acetyltransferase" evidence="1">
    <location>
        <begin position="4"/>
        <end position="163"/>
    </location>
</feature>
<dbReference type="Proteomes" id="UP000019063">
    <property type="component" value="Unassembled WGS sequence"/>
</dbReference>
<dbReference type="PANTHER" id="PTHR43138:SF1">
    <property type="entry name" value="N-ACETYLTRANSFERASE ACA1"/>
    <property type="match status" value="1"/>
</dbReference>
<dbReference type="STRING" id="1379903.ATO8_10688"/>
<dbReference type="EMBL" id="AQQW01000005">
    <property type="protein sequence ID" value="ETW13005.1"/>
    <property type="molecule type" value="Genomic_DNA"/>
</dbReference>
<dbReference type="SUPFAM" id="SSF55729">
    <property type="entry name" value="Acyl-CoA N-acyltransferases (Nat)"/>
    <property type="match status" value="1"/>
</dbReference>
<evidence type="ECO:0000313" key="3">
    <source>
        <dbReference type="Proteomes" id="UP000019063"/>
    </source>
</evidence>
<sequence>MTAIDIRPATDADADALWAIMEPTFRAGETYTMPRDITRADALAYWRAPAHRCFVAHDGDTILGTYILRTNQPGGGDHVCNASFLTGAGAQGRGVARTMLAHALDTARAAGYRAMQFNFVVATNTRAVATWKRAGFEVVGRLPGAFRHPAHGEVDALVMYRQL</sequence>
<evidence type="ECO:0000313" key="2">
    <source>
        <dbReference type="EMBL" id="ETW13005.1"/>
    </source>
</evidence>
<dbReference type="GO" id="GO:0016747">
    <property type="term" value="F:acyltransferase activity, transferring groups other than amino-acyl groups"/>
    <property type="evidence" value="ECO:0007669"/>
    <property type="project" value="InterPro"/>
</dbReference>
<dbReference type="PROSITE" id="PS51186">
    <property type="entry name" value="GNAT"/>
    <property type="match status" value="1"/>
</dbReference>
<dbReference type="InterPro" id="IPR016181">
    <property type="entry name" value="Acyl_CoA_acyltransferase"/>
</dbReference>
<dbReference type="CDD" id="cd04301">
    <property type="entry name" value="NAT_SF"/>
    <property type="match status" value="1"/>
</dbReference>